<feature type="region of interest" description="Disordered" evidence="1">
    <location>
        <begin position="75"/>
        <end position="100"/>
    </location>
</feature>
<dbReference type="Proteomes" id="UP000544134">
    <property type="component" value="Unassembled WGS sequence"/>
</dbReference>
<feature type="signal peptide" evidence="2">
    <location>
        <begin position="1"/>
        <end position="22"/>
    </location>
</feature>
<evidence type="ECO:0000256" key="2">
    <source>
        <dbReference type="SAM" id="SignalP"/>
    </source>
</evidence>
<feature type="chain" id="PRO_5032963718" evidence="2">
    <location>
        <begin position="23"/>
        <end position="100"/>
    </location>
</feature>
<comment type="caution">
    <text evidence="3">The sequence shown here is derived from an EMBL/GenBank/DDBJ whole genome shotgun (WGS) entry which is preliminary data.</text>
</comment>
<dbReference type="EMBL" id="JABBGJ010000068">
    <property type="protein sequence ID" value="NMM04027.1"/>
    <property type="molecule type" value="Genomic_DNA"/>
</dbReference>
<sequence>MKPIVYAAIAAATLALPALSLAQQATQPVTRAQVRAELTQATRAGYRPNDWVNYPENLHATEQQIQAEDTFRTNQATERVRDNAPDIVSNRSGMNNATLP</sequence>
<dbReference type="AlphaFoldDB" id="A0A848IYK3"/>
<reference evidence="3 4" key="1">
    <citation type="submission" date="2020-04" db="EMBL/GenBank/DDBJ databases">
        <title>Paraburkholderia sp. RP-4-7 isolated from soil.</title>
        <authorList>
            <person name="Dahal R.H."/>
        </authorList>
    </citation>
    <scope>NUCLEOTIDE SEQUENCE [LARGE SCALE GENOMIC DNA]</scope>
    <source>
        <strain evidence="3 4">RP-4-7</strain>
    </source>
</reference>
<accession>A0A848IYK3</accession>
<gene>
    <name evidence="3" type="ORF">HHL24_39980</name>
</gene>
<protein>
    <submittedName>
        <fullName evidence="3">DUF4148 domain-containing protein</fullName>
    </submittedName>
</protein>
<evidence type="ECO:0000313" key="4">
    <source>
        <dbReference type="Proteomes" id="UP000544134"/>
    </source>
</evidence>
<proteinExistence type="predicted"/>
<organism evidence="3 4">
    <name type="scientific">Paraburkholderia polaris</name>
    <dbReference type="NCBI Taxonomy" id="2728848"/>
    <lineage>
        <taxon>Bacteria</taxon>
        <taxon>Pseudomonadati</taxon>
        <taxon>Pseudomonadota</taxon>
        <taxon>Betaproteobacteria</taxon>
        <taxon>Burkholderiales</taxon>
        <taxon>Burkholderiaceae</taxon>
        <taxon>Paraburkholderia</taxon>
    </lineage>
</organism>
<dbReference type="Pfam" id="PF13663">
    <property type="entry name" value="DUF4148"/>
    <property type="match status" value="1"/>
</dbReference>
<feature type="compositionally biased region" description="Polar residues" evidence="1">
    <location>
        <begin position="89"/>
        <end position="100"/>
    </location>
</feature>
<name>A0A848IYK3_9BURK</name>
<dbReference type="RefSeq" id="WP_169490799.1">
    <property type="nucleotide sequence ID" value="NZ_JABBGJ010000068.1"/>
</dbReference>
<dbReference type="InterPro" id="IPR025421">
    <property type="entry name" value="DUF4148"/>
</dbReference>
<keyword evidence="2" id="KW-0732">Signal</keyword>
<evidence type="ECO:0000313" key="3">
    <source>
        <dbReference type="EMBL" id="NMM04027.1"/>
    </source>
</evidence>
<evidence type="ECO:0000256" key="1">
    <source>
        <dbReference type="SAM" id="MobiDB-lite"/>
    </source>
</evidence>
<keyword evidence="4" id="KW-1185">Reference proteome</keyword>